<dbReference type="SUPFAM" id="SSF53098">
    <property type="entry name" value="Ribonuclease H-like"/>
    <property type="match status" value="1"/>
</dbReference>
<protein>
    <submittedName>
        <fullName evidence="3 4">Transposase</fullName>
    </submittedName>
</protein>
<dbReference type="EMBL" id="SLZV01000025">
    <property type="protein sequence ID" value="TCS64666.1"/>
    <property type="molecule type" value="Genomic_DNA"/>
</dbReference>
<dbReference type="EMBL" id="BHEO01000002">
    <property type="protein sequence ID" value="GBU03670.1"/>
    <property type="molecule type" value="Genomic_DNA"/>
</dbReference>
<dbReference type="PANTHER" id="PTHR35004">
    <property type="entry name" value="TRANSPOSASE RV3428C-RELATED"/>
    <property type="match status" value="1"/>
</dbReference>
<dbReference type="InterPro" id="IPR001584">
    <property type="entry name" value="Integrase_cat-core"/>
</dbReference>
<dbReference type="GO" id="GO:0003676">
    <property type="term" value="F:nucleic acid binding"/>
    <property type="evidence" value="ECO:0007669"/>
    <property type="project" value="InterPro"/>
</dbReference>
<dbReference type="GO" id="GO:0015074">
    <property type="term" value="P:DNA integration"/>
    <property type="evidence" value="ECO:0007669"/>
    <property type="project" value="InterPro"/>
</dbReference>
<dbReference type="Pfam" id="PF22483">
    <property type="entry name" value="Mu-transpos_C_2"/>
    <property type="match status" value="1"/>
</dbReference>
<feature type="domain" description="Integrase catalytic" evidence="2">
    <location>
        <begin position="115"/>
        <end position="288"/>
    </location>
</feature>
<evidence type="ECO:0000313" key="3">
    <source>
        <dbReference type="EMBL" id="GBU03670.1"/>
    </source>
</evidence>
<name>A0A4R3JHD2_9FIRM</name>
<dbReference type="InterPro" id="IPR012337">
    <property type="entry name" value="RNaseH-like_sf"/>
</dbReference>
<dbReference type="Proteomes" id="UP000702954">
    <property type="component" value="Unassembled WGS sequence"/>
</dbReference>
<comment type="similarity">
    <text evidence="1">Belongs to the transposase IS21/IS408/IS1162 family.</text>
</comment>
<dbReference type="RefSeq" id="WP_116440961.1">
    <property type="nucleotide sequence ID" value="NZ_BHEO01000002.1"/>
</dbReference>
<comment type="caution">
    <text evidence="4">The sequence shown here is derived from an EMBL/GenBank/DDBJ whole genome shotgun (WGS) entry which is preliminary data.</text>
</comment>
<dbReference type="AlphaFoldDB" id="A0A4R3JHD2"/>
<evidence type="ECO:0000256" key="1">
    <source>
        <dbReference type="ARBA" id="ARBA00009277"/>
    </source>
</evidence>
<evidence type="ECO:0000313" key="4">
    <source>
        <dbReference type="EMBL" id="TCS64666.1"/>
    </source>
</evidence>
<dbReference type="NCBIfam" id="NF033546">
    <property type="entry name" value="transpos_IS21"/>
    <property type="match status" value="1"/>
</dbReference>
<sequence length="400" mass="46503">MDAALITQLNILKMNESKPNFSELARIYDVDRRTVKKYYDGYSGKPATHNKTSKLDEHETLIRNKLSIKGITVKAVYEFILTEVDPNIGGYSNFNKYIKRKGINISKTEKGHPRFETAPGIQAQVDWKEDVSIANRYGEIFTFQVFDYKLGHSRYCHFTYKLYKTRQDVFDCLIASFQATGGVPKEILFDNMASVVDLKGKQRHINDKMRAFAKDFNFKIKLCKPRHAFTKGKVEVINKFISWVLAYEGEFDTEEELIAILQKVNKKVNTYVCQETGVPPLLLFQKEKEYLQSLPNSKVIESYLSHDRQTTVRKDSMISYMNNKYSVPLEYIGKPVNLRVKLNTLEIYFSTELIARHELSNKKLNYQKEHYTNLLSHYVKDKDTVAEIAQANLQLMDQFL</sequence>
<reference evidence="4 5" key="2">
    <citation type="submission" date="2019-03" db="EMBL/GenBank/DDBJ databases">
        <title>Genomic Encyclopedia of Type Strains, Phase IV (KMG-IV): sequencing the most valuable type-strain genomes for metagenomic binning, comparative biology and taxonomic classification.</title>
        <authorList>
            <person name="Goeker M."/>
        </authorList>
    </citation>
    <scope>NUCLEOTIDE SEQUENCE [LARGE SCALE GENOMIC DNA]</scope>
    <source>
        <strain evidence="4 5">DSM 103426</strain>
    </source>
</reference>
<gene>
    <name evidence="4" type="ORF">EDD74_12539</name>
    <name evidence="3" type="ORF">FAEUMB_02110</name>
</gene>
<organism evidence="4 5">
    <name type="scientific">Faecalimonas umbilicata</name>
    <dbReference type="NCBI Taxonomy" id="1912855"/>
    <lineage>
        <taxon>Bacteria</taxon>
        <taxon>Bacillati</taxon>
        <taxon>Bacillota</taxon>
        <taxon>Clostridia</taxon>
        <taxon>Lachnospirales</taxon>
        <taxon>Lachnospiraceae</taxon>
        <taxon>Faecalimonas</taxon>
    </lineage>
</organism>
<dbReference type="Proteomes" id="UP000294613">
    <property type="component" value="Unassembled WGS sequence"/>
</dbReference>
<accession>A0A4R3JHD2</accession>
<dbReference type="PANTHER" id="PTHR35004:SF6">
    <property type="entry name" value="TRANSPOSASE"/>
    <property type="match status" value="1"/>
</dbReference>
<dbReference type="InterPro" id="IPR036397">
    <property type="entry name" value="RNaseH_sf"/>
</dbReference>
<dbReference type="InterPro" id="IPR054353">
    <property type="entry name" value="IstA-like_C"/>
</dbReference>
<evidence type="ECO:0000259" key="2">
    <source>
        <dbReference type="PROSITE" id="PS50994"/>
    </source>
</evidence>
<dbReference type="PROSITE" id="PS50994">
    <property type="entry name" value="INTEGRASE"/>
    <property type="match status" value="1"/>
</dbReference>
<evidence type="ECO:0000313" key="5">
    <source>
        <dbReference type="Proteomes" id="UP000294613"/>
    </source>
</evidence>
<dbReference type="Gene3D" id="3.30.420.10">
    <property type="entry name" value="Ribonuclease H-like superfamily/Ribonuclease H"/>
    <property type="match status" value="1"/>
</dbReference>
<keyword evidence="6" id="KW-1185">Reference proteome</keyword>
<proteinExistence type="inferred from homology"/>
<evidence type="ECO:0000313" key="6">
    <source>
        <dbReference type="Proteomes" id="UP000702954"/>
    </source>
</evidence>
<reference evidence="3 6" key="1">
    <citation type="journal article" date="2018" name="Int. J. Syst. Evol. Microbiol.">
        <title>Draft Genome Sequence of Faecalimonas umbilicata JCM 30896T, an Acetate-Producing Bacterium Isolated from Human Feces.</title>
        <authorList>
            <person name="Sakamoto M."/>
            <person name="Ikeyama N."/>
            <person name="Yuki M."/>
            <person name="Ohkuma M."/>
        </authorList>
    </citation>
    <scope>NUCLEOTIDE SEQUENCE [LARGE SCALE GENOMIC DNA]</scope>
    <source>
        <strain evidence="3 6">EGH7</strain>
    </source>
</reference>